<dbReference type="Proteomes" id="UP000473325">
    <property type="component" value="Unassembled WGS sequence"/>
</dbReference>
<evidence type="ECO:0000313" key="3">
    <source>
        <dbReference type="Proteomes" id="UP000473325"/>
    </source>
</evidence>
<keyword evidence="3" id="KW-1185">Reference proteome</keyword>
<feature type="signal peptide" evidence="1">
    <location>
        <begin position="1"/>
        <end position="29"/>
    </location>
</feature>
<feature type="chain" id="PRO_5026761774" description="WD40 repeat domain-containing protein" evidence="1">
    <location>
        <begin position="30"/>
        <end position="336"/>
    </location>
</feature>
<evidence type="ECO:0000313" key="2">
    <source>
        <dbReference type="EMBL" id="MXG88000.1"/>
    </source>
</evidence>
<sequence length="336" mass="35677">MRRFSPARLVPAAALSAAALLIASTSALAAAPTTVDPKTLPEGPAPAVAHLEGQRLNVLVDGALRVPLRAQAVLLLGESGTGHVVGLSKRTGATSLVRVEADGSKLELSDGDPWSSVLSSDGTRVVSYEWKRGRSVLSVLDATTGAVTARRVFRSFVTPLDVTGDRVVLGGWDRRTRGTLAWDLTTGDLTRLSDRIAYRADAQHDLLVSYTRDPYDEGCTVVSRLSDPGAKLWRSCDSTVSDISTDGTHLATYDILSDGIGPNQVQVRTVTGAVTGTYRVAHRGYFGALEFEDGDTLLAEASSRRATATVRCTDAVCERATPVSRNPIYRLTPSAG</sequence>
<reference evidence="2 3" key="1">
    <citation type="submission" date="2019-12" db="EMBL/GenBank/DDBJ databases">
        <authorList>
            <person name="Kun Z."/>
        </authorList>
    </citation>
    <scope>NUCLEOTIDE SEQUENCE [LARGE SCALE GENOMIC DNA]</scope>
    <source>
        <strain evidence="2 3">YIM 123512</strain>
    </source>
</reference>
<dbReference type="SUPFAM" id="SSF69304">
    <property type="entry name" value="Tricorn protease N-terminal domain"/>
    <property type="match status" value="1"/>
</dbReference>
<comment type="caution">
    <text evidence="2">The sequence shown here is derived from an EMBL/GenBank/DDBJ whole genome shotgun (WGS) entry which is preliminary data.</text>
</comment>
<proteinExistence type="predicted"/>
<evidence type="ECO:0000256" key="1">
    <source>
        <dbReference type="SAM" id="SignalP"/>
    </source>
</evidence>
<evidence type="ECO:0008006" key="4">
    <source>
        <dbReference type="Google" id="ProtNLM"/>
    </source>
</evidence>
<name>A0A6L7EN04_9ACTN</name>
<dbReference type="AlphaFoldDB" id="A0A6L7EN04"/>
<keyword evidence="1" id="KW-0732">Signal</keyword>
<organism evidence="2 3">
    <name type="scientific">Nocardioides flavescens</name>
    <dbReference type="NCBI Taxonomy" id="2691959"/>
    <lineage>
        <taxon>Bacteria</taxon>
        <taxon>Bacillati</taxon>
        <taxon>Actinomycetota</taxon>
        <taxon>Actinomycetes</taxon>
        <taxon>Propionibacteriales</taxon>
        <taxon>Nocardioidaceae</taxon>
        <taxon>Nocardioides</taxon>
    </lineage>
</organism>
<dbReference type="EMBL" id="WUEK01000001">
    <property type="protein sequence ID" value="MXG88000.1"/>
    <property type="molecule type" value="Genomic_DNA"/>
</dbReference>
<gene>
    <name evidence="2" type="ORF">GRQ65_00365</name>
</gene>
<protein>
    <recommendedName>
        <fullName evidence="4">WD40 repeat domain-containing protein</fullName>
    </recommendedName>
</protein>
<accession>A0A6L7EN04</accession>
<dbReference type="RefSeq" id="WP_160874041.1">
    <property type="nucleotide sequence ID" value="NZ_WUEK01000001.1"/>
</dbReference>